<gene>
    <name evidence="2" type="ORF">SAMN02746066_03761</name>
</gene>
<dbReference type="Proteomes" id="UP000184038">
    <property type="component" value="Unassembled WGS sequence"/>
</dbReference>
<dbReference type="EMBL" id="FRCP01000020">
    <property type="protein sequence ID" value="SHM88617.1"/>
    <property type="molecule type" value="Genomic_DNA"/>
</dbReference>
<feature type="transmembrane region" description="Helical" evidence="1">
    <location>
        <begin position="66"/>
        <end position="89"/>
    </location>
</feature>
<dbReference type="OrthoDB" id="1929822at2"/>
<keyword evidence="1" id="KW-1133">Transmembrane helix</keyword>
<reference evidence="2 3" key="1">
    <citation type="submission" date="2016-11" db="EMBL/GenBank/DDBJ databases">
        <authorList>
            <person name="Jaros S."/>
            <person name="Januszkiewicz K."/>
            <person name="Wedrychowicz H."/>
        </authorList>
    </citation>
    <scope>NUCLEOTIDE SEQUENCE [LARGE SCALE GENOMIC DNA]</scope>
    <source>
        <strain evidence="2 3">DSM 15930</strain>
    </source>
</reference>
<feature type="transmembrane region" description="Helical" evidence="1">
    <location>
        <begin position="32"/>
        <end position="54"/>
    </location>
</feature>
<accession>A0A1M7MCZ1</accession>
<name>A0A1M7MCZ1_9FIRM</name>
<dbReference type="AlphaFoldDB" id="A0A1M7MCZ1"/>
<keyword evidence="1" id="KW-0812">Transmembrane</keyword>
<evidence type="ECO:0000313" key="3">
    <source>
        <dbReference type="Proteomes" id="UP000184038"/>
    </source>
</evidence>
<keyword evidence="3" id="KW-1185">Reference proteome</keyword>
<dbReference type="RefSeq" id="WP_139241805.1">
    <property type="nucleotide sequence ID" value="NZ_FRCP01000020.1"/>
</dbReference>
<dbReference type="InterPro" id="IPR010001">
    <property type="entry name" value="BofA"/>
</dbReference>
<evidence type="ECO:0000313" key="2">
    <source>
        <dbReference type="EMBL" id="SHM88617.1"/>
    </source>
</evidence>
<proteinExistence type="predicted"/>
<organism evidence="2 3">
    <name type="scientific">Anaerosporobacter mobilis DSM 15930</name>
    <dbReference type="NCBI Taxonomy" id="1120996"/>
    <lineage>
        <taxon>Bacteria</taxon>
        <taxon>Bacillati</taxon>
        <taxon>Bacillota</taxon>
        <taxon>Clostridia</taxon>
        <taxon>Lachnospirales</taxon>
        <taxon>Lachnospiraceae</taxon>
        <taxon>Anaerosporobacter</taxon>
    </lineage>
</organism>
<protein>
    <submittedName>
        <fullName evidence="2">SigmaK-factor processing regulatory protein BofA</fullName>
    </submittedName>
</protein>
<keyword evidence="1" id="KW-0472">Membrane</keyword>
<dbReference type="STRING" id="1120996.SAMN02746066_03761"/>
<sequence length="91" mass="9964">MGGITYIIIIGVCLVVVVLAIIFKKMEWLVNFAFRALLGVVLLYCINSVLVNFGVKQVPGINEINIASIGLLGMPGVLMLYAIMIYYNVRG</sequence>
<evidence type="ECO:0000256" key="1">
    <source>
        <dbReference type="SAM" id="Phobius"/>
    </source>
</evidence>
<feature type="transmembrane region" description="Helical" evidence="1">
    <location>
        <begin position="6"/>
        <end position="23"/>
    </location>
</feature>
<dbReference type="Pfam" id="PF07441">
    <property type="entry name" value="BofA"/>
    <property type="match status" value="1"/>
</dbReference>